<evidence type="ECO:0000313" key="2">
    <source>
        <dbReference type="EMBL" id="SDK24406.1"/>
    </source>
</evidence>
<protein>
    <submittedName>
        <fullName evidence="2">Uncharacterized protein</fullName>
    </submittedName>
</protein>
<keyword evidence="1" id="KW-0472">Membrane</keyword>
<dbReference type="AlphaFoldDB" id="A0A1G9AAN1"/>
<sequence length="47" mass="5498">MDSNGDDNEKKEKGNKPSFIFGFRNALLMSIPLWILIIYGLIKFFYI</sequence>
<keyword evidence="1" id="KW-0812">Transmembrane</keyword>
<gene>
    <name evidence="2" type="ORF">SAMN04487909_14512</name>
</gene>
<dbReference type="RefSeq" id="WP_158502483.1">
    <property type="nucleotide sequence ID" value="NZ_BJOA01000148.1"/>
</dbReference>
<dbReference type="EMBL" id="FNED01000045">
    <property type="protein sequence ID" value="SDK24406.1"/>
    <property type="molecule type" value="Genomic_DNA"/>
</dbReference>
<proteinExistence type="predicted"/>
<feature type="transmembrane region" description="Helical" evidence="1">
    <location>
        <begin position="20"/>
        <end position="42"/>
    </location>
</feature>
<keyword evidence="1" id="KW-1133">Transmembrane helix</keyword>
<evidence type="ECO:0000256" key="1">
    <source>
        <dbReference type="SAM" id="Phobius"/>
    </source>
</evidence>
<evidence type="ECO:0000313" key="3">
    <source>
        <dbReference type="Proteomes" id="UP000182836"/>
    </source>
</evidence>
<dbReference type="Proteomes" id="UP000182836">
    <property type="component" value="Unassembled WGS sequence"/>
</dbReference>
<dbReference type="GeneID" id="43759379"/>
<accession>A0A1G9AAN1</accession>
<organism evidence="2 3">
    <name type="scientific">Aneurinibacillus migulanus</name>
    <name type="common">Bacillus migulanus</name>
    <dbReference type="NCBI Taxonomy" id="47500"/>
    <lineage>
        <taxon>Bacteria</taxon>
        <taxon>Bacillati</taxon>
        <taxon>Bacillota</taxon>
        <taxon>Bacilli</taxon>
        <taxon>Bacillales</taxon>
        <taxon>Paenibacillaceae</taxon>
        <taxon>Aneurinibacillus group</taxon>
        <taxon>Aneurinibacillus</taxon>
    </lineage>
</organism>
<reference evidence="2 3" key="1">
    <citation type="submission" date="2016-10" db="EMBL/GenBank/DDBJ databases">
        <authorList>
            <person name="de Groot N.N."/>
        </authorList>
    </citation>
    <scope>NUCLEOTIDE SEQUENCE [LARGE SCALE GENOMIC DNA]</scope>
    <source>
        <strain evidence="2 3">DSM 2895</strain>
    </source>
</reference>
<name>A0A1G9AAN1_ANEMI</name>